<feature type="compositionally biased region" description="Polar residues" evidence="2">
    <location>
        <begin position="757"/>
        <end position="773"/>
    </location>
</feature>
<evidence type="ECO:0000313" key="7">
    <source>
        <dbReference type="Proteomes" id="UP000242913"/>
    </source>
</evidence>
<dbReference type="SUPFAM" id="SSF54001">
    <property type="entry name" value="Cysteine proteinases"/>
    <property type="match status" value="2"/>
</dbReference>
<dbReference type="InterPro" id="IPR028889">
    <property type="entry name" value="USP"/>
</dbReference>
<accession>A0A238C5S7</accession>
<gene>
    <name evidence="6" type="ORF">X798_00316</name>
</gene>
<dbReference type="InterPro" id="IPR050164">
    <property type="entry name" value="Peptidase_C19"/>
</dbReference>
<comment type="similarity">
    <text evidence="1">Belongs to the peptidase C19 family.</text>
</comment>
<dbReference type="GO" id="GO:0016579">
    <property type="term" value="P:protein deubiquitination"/>
    <property type="evidence" value="ECO:0007669"/>
    <property type="project" value="InterPro"/>
</dbReference>
<dbReference type="Pfam" id="PF00443">
    <property type="entry name" value="UCH"/>
    <property type="match status" value="1"/>
</dbReference>
<dbReference type="InterPro" id="IPR001394">
    <property type="entry name" value="Peptidase_C19_UCH"/>
</dbReference>
<organism evidence="6 7">
    <name type="scientific">Onchocerca flexuosa</name>
    <dbReference type="NCBI Taxonomy" id="387005"/>
    <lineage>
        <taxon>Eukaryota</taxon>
        <taxon>Metazoa</taxon>
        <taxon>Ecdysozoa</taxon>
        <taxon>Nematoda</taxon>
        <taxon>Chromadorea</taxon>
        <taxon>Rhabditida</taxon>
        <taxon>Spirurina</taxon>
        <taxon>Spiruromorpha</taxon>
        <taxon>Filarioidea</taxon>
        <taxon>Onchocercidae</taxon>
        <taxon>Onchocerca</taxon>
    </lineage>
</organism>
<keyword evidence="7" id="KW-1185">Reference proteome</keyword>
<name>A0A238C5S7_9BILA</name>
<feature type="compositionally biased region" description="Basic and acidic residues" evidence="2">
    <location>
        <begin position="229"/>
        <end position="247"/>
    </location>
</feature>
<dbReference type="Gene3D" id="3.90.70.10">
    <property type="entry name" value="Cysteine proteinases"/>
    <property type="match status" value="1"/>
</dbReference>
<evidence type="ECO:0000313" key="6">
    <source>
        <dbReference type="EMBL" id="OZC12684.1"/>
    </source>
</evidence>
<dbReference type="AlphaFoldDB" id="A0A238C5S7"/>
<feature type="chain" id="PRO_5012692202" evidence="3">
    <location>
        <begin position="22"/>
        <end position="1235"/>
    </location>
</feature>
<dbReference type="InterPro" id="IPR003323">
    <property type="entry name" value="OTU_dom"/>
</dbReference>
<keyword evidence="3" id="KW-0732">Signal</keyword>
<feature type="region of interest" description="Disordered" evidence="2">
    <location>
        <begin position="229"/>
        <end position="261"/>
    </location>
</feature>
<dbReference type="GO" id="GO:0004843">
    <property type="term" value="F:cysteine-type deubiquitinase activity"/>
    <property type="evidence" value="ECO:0007669"/>
    <property type="project" value="InterPro"/>
</dbReference>
<dbReference type="EMBL" id="KZ269977">
    <property type="protein sequence ID" value="OZC12684.1"/>
    <property type="molecule type" value="Genomic_DNA"/>
</dbReference>
<dbReference type="GO" id="GO:0000082">
    <property type="term" value="P:G1/S transition of mitotic cell cycle"/>
    <property type="evidence" value="ECO:0007669"/>
    <property type="project" value="TreeGrafter"/>
</dbReference>
<dbReference type="OrthoDB" id="5813749at2759"/>
<evidence type="ECO:0000259" key="5">
    <source>
        <dbReference type="PROSITE" id="PS50802"/>
    </source>
</evidence>
<dbReference type="CDD" id="cd02257">
    <property type="entry name" value="Peptidase_C19"/>
    <property type="match status" value="1"/>
</dbReference>
<feature type="region of interest" description="Disordered" evidence="2">
    <location>
        <begin position="744"/>
        <end position="820"/>
    </location>
</feature>
<evidence type="ECO:0000259" key="4">
    <source>
        <dbReference type="PROSITE" id="PS50235"/>
    </source>
</evidence>
<evidence type="ECO:0000256" key="3">
    <source>
        <dbReference type="SAM" id="SignalP"/>
    </source>
</evidence>
<dbReference type="Gene3D" id="3.90.70.80">
    <property type="match status" value="1"/>
</dbReference>
<dbReference type="InterPro" id="IPR038765">
    <property type="entry name" value="Papain-like_cys_pep_sf"/>
</dbReference>
<dbReference type="PANTHER" id="PTHR24006">
    <property type="entry name" value="UBIQUITIN CARBOXYL-TERMINAL HYDROLASE"/>
    <property type="match status" value="1"/>
</dbReference>
<feature type="compositionally biased region" description="Basic and acidic residues" evidence="2">
    <location>
        <begin position="781"/>
        <end position="792"/>
    </location>
</feature>
<keyword evidence="6" id="KW-0378">Hydrolase</keyword>
<dbReference type="GO" id="GO:0005829">
    <property type="term" value="C:cytosol"/>
    <property type="evidence" value="ECO:0007669"/>
    <property type="project" value="TreeGrafter"/>
</dbReference>
<evidence type="ECO:0000256" key="2">
    <source>
        <dbReference type="SAM" id="MobiDB-lite"/>
    </source>
</evidence>
<dbReference type="Proteomes" id="UP000242913">
    <property type="component" value="Unassembled WGS sequence"/>
</dbReference>
<protein>
    <submittedName>
        <fullName evidence="6">Ubiquitinyl hydrolase 1</fullName>
    </submittedName>
</protein>
<dbReference type="PANTHER" id="PTHR24006:SF915">
    <property type="entry name" value="UBIQUITIN CARBOXYL-TERMINAL HYDROLASE-RELATED"/>
    <property type="match status" value="1"/>
</dbReference>
<evidence type="ECO:0000256" key="1">
    <source>
        <dbReference type="ARBA" id="ARBA00009085"/>
    </source>
</evidence>
<dbReference type="PROSITE" id="PS50802">
    <property type="entry name" value="OTU"/>
    <property type="match status" value="1"/>
</dbReference>
<feature type="domain" description="USP" evidence="4">
    <location>
        <begin position="316"/>
        <end position="743"/>
    </location>
</feature>
<sequence length="1235" mass="141069">MDHSGQSFLFIRLEWIIILCGETNLFISIMANTSIEGNSEGVGHCLSRFLYYSSSGLEMTVEKLSPIKFMVKVRRGRVDRPVYMKRKAVMIFNHDQKDITFSYDNYDTKLKTEFISQMPWSPPRGCTLRFISDTQNDEEMILEFENHGKLMEAFLLLKSKYLEKSQFVHLNVLHSGRGLYTTTVENTLERVAVSKMPPMTVESRRSRVKDLIDMFERLAFFPPIVKRSKQSEQPRELTHMSKEERVKPPPLRSEGSEKIKKNQRDSIFVEYRKREHTSPKLTSAVRRLDDYEIIKPTTSEEKSSGQLENIFFDFFSRFANLGNTCYMNAMLQGLFAMDFFTRDLFKFCKNVQNRNVNLGEVMPMSSALSSLASIRDRASYHQKRELLRAIKDVSCFKSSAQQDANEFLVHVLNQVHDECDKLLHEQYGIADAGERRMRNPVMANFAFTTQSTIICDMCHHVSQTDEDSIILPVTINVLEQASERFSKKFLRLSSVQTLLDEYLKTENIERKCEVCGENIGQRTQKFVNLPRCLIIFIKRYAYDVSGSMKRDDKIDIPLYLTLNGHCTELPAPYLAVPTSTKKINFATASPIKLKLSTILSGTPSPARRRLDLSDKEINDDIQEVSDMEETHPPMTSLCNRPMDFRTVGTSTDANHHMDFVVPGIGSNLKNPQEKVISKAVEITNISSKKSQSSSSLTCEELSHTSEEEQLRTVCEQSLVQTEFTSNQNKLSDSSIYLKFPEVEVEEDDELETPRGLTENSYSAHVGNSKQEPNPSEAELVEEIRVEQERENRQGVQLGSRQEEGNNIEDSTEPNSGGQLGVTDITREMAMKETVVVFDIVVDAERIKQDDEIEPGVLEESHMRSLAQSPIAGKLQEKQGEDDHAVGEIGIENFDTPYSIQREIKTSTPDVQKGSMTEHYQGKILVEIPSNVDGREILEESGMQLVPYKPMSAEKRRAICSQIGLRFNHDCIEKTTVRIMSPNDHPSRVANVVGDGNCLFRALAFYFAGSDIEHSRVRECIVEFEAEHWNKFAALKGWPSEVWNDHMNQLLTDNTWGTEIELFAVAAMLNVDVWTYYDKRWICYRPRFKIQNGDVIPISIGDYRLGDNDGIYLLNEFNHFTPVLEPSNALLMEGADERICDLIINANEGFLKPSYRLVSIISHLGDTSESGEYFEFATMYVIFGAKKVRVGYYVTMSQFRQLLKQRYEPGIMSDISIFILIGDFLKICLLSAYRSL</sequence>
<dbReference type="GO" id="GO:0005634">
    <property type="term" value="C:nucleus"/>
    <property type="evidence" value="ECO:0007669"/>
    <property type="project" value="TreeGrafter"/>
</dbReference>
<feature type="signal peptide" evidence="3">
    <location>
        <begin position="1"/>
        <end position="21"/>
    </location>
</feature>
<dbReference type="PROSITE" id="PS50235">
    <property type="entry name" value="USP_3"/>
    <property type="match status" value="1"/>
</dbReference>
<feature type="domain" description="OTU" evidence="5">
    <location>
        <begin position="986"/>
        <end position="1125"/>
    </location>
</feature>
<reference evidence="6 7" key="1">
    <citation type="submission" date="2015-12" db="EMBL/GenBank/DDBJ databases">
        <title>Draft genome of the nematode, Onchocerca flexuosa.</title>
        <authorList>
            <person name="Mitreva M."/>
        </authorList>
    </citation>
    <scope>NUCLEOTIDE SEQUENCE [LARGE SCALE GENOMIC DNA]</scope>
    <source>
        <strain evidence="6">Red Deer</strain>
    </source>
</reference>
<dbReference type="CDD" id="cd22755">
    <property type="entry name" value="OTU_CeDUB-like"/>
    <property type="match status" value="1"/>
</dbReference>
<proteinExistence type="inferred from homology"/>